<dbReference type="Pfam" id="PF00535">
    <property type="entry name" value="Glycos_transf_2"/>
    <property type="match status" value="1"/>
</dbReference>
<dbReference type="AlphaFoldDB" id="A0A1Z4M181"/>
<gene>
    <name evidence="2" type="ORF">NIES267_67440</name>
</gene>
<dbReference type="InterPro" id="IPR029044">
    <property type="entry name" value="Nucleotide-diphossugar_trans"/>
</dbReference>
<dbReference type="PANTHER" id="PTHR22916:SF3">
    <property type="entry name" value="UDP-GLCNAC:BETAGAL BETA-1,3-N-ACETYLGLUCOSAMINYLTRANSFERASE-LIKE PROTEIN 1"/>
    <property type="match status" value="1"/>
</dbReference>
<dbReference type="GO" id="GO:0016758">
    <property type="term" value="F:hexosyltransferase activity"/>
    <property type="evidence" value="ECO:0007669"/>
    <property type="project" value="UniProtKB-ARBA"/>
</dbReference>
<dbReference type="SUPFAM" id="SSF53448">
    <property type="entry name" value="Nucleotide-diphospho-sugar transferases"/>
    <property type="match status" value="1"/>
</dbReference>
<reference evidence="2 3" key="1">
    <citation type="submission" date="2017-06" db="EMBL/GenBank/DDBJ databases">
        <title>Genome sequencing of cyanobaciteial culture collection at National Institute for Environmental Studies (NIES).</title>
        <authorList>
            <person name="Hirose Y."/>
            <person name="Shimura Y."/>
            <person name="Fujisawa T."/>
            <person name="Nakamura Y."/>
            <person name="Kawachi M."/>
        </authorList>
    </citation>
    <scope>NUCLEOTIDE SEQUENCE [LARGE SCALE GENOMIC DNA]</scope>
    <source>
        <strain evidence="2 3">NIES-267</strain>
    </source>
</reference>
<protein>
    <submittedName>
        <fullName evidence="2">Family 2 glycosyl transferase</fullName>
    </submittedName>
</protein>
<accession>A0A1Z4M181</accession>
<proteinExistence type="predicted"/>
<name>A0A1Z4M181_9CYAN</name>
<evidence type="ECO:0000313" key="2">
    <source>
        <dbReference type="EMBL" id="BAY87225.1"/>
    </source>
</evidence>
<feature type="domain" description="Glycosyltransferase 2-like" evidence="1">
    <location>
        <begin position="5"/>
        <end position="106"/>
    </location>
</feature>
<dbReference type="Gene3D" id="3.90.550.10">
    <property type="entry name" value="Spore Coat Polysaccharide Biosynthesis Protein SpsA, Chain A"/>
    <property type="match status" value="1"/>
</dbReference>
<evidence type="ECO:0000259" key="1">
    <source>
        <dbReference type="Pfam" id="PF00535"/>
    </source>
</evidence>
<keyword evidence="2" id="KW-0808">Transferase</keyword>
<organism evidence="2 3">
    <name type="scientific">Calothrix parasitica NIES-267</name>
    <dbReference type="NCBI Taxonomy" id="1973488"/>
    <lineage>
        <taxon>Bacteria</taxon>
        <taxon>Bacillati</taxon>
        <taxon>Cyanobacteriota</taxon>
        <taxon>Cyanophyceae</taxon>
        <taxon>Nostocales</taxon>
        <taxon>Calotrichaceae</taxon>
        <taxon>Calothrix</taxon>
    </lineage>
</organism>
<keyword evidence="3" id="KW-1185">Reference proteome</keyword>
<sequence length="335" mass="39026">MTLVSIVITSYNKAPYLEQAVKSVLAQTYSNIECIIVDDGSTDNTEKIAQELIAKYPQIKYFVKPNGGISSARNFGNSKATGKYIQFLDADDWIHEDKIINQLECLQSMSEEEVFAYSNYERVYVDKNNQIIKCVSHQIGQLSKEELINRLLICPDFLADSSFPLLQQAMLFKKTIFNKYQFDETLKACEDRELMIDLLINDNISYVYTPMMVAYYRKHASNLTDNGLLMRESYIRYFEIVKQKHQDSISLNAESVNLLVEKTIEFKETDSLARVSQLIEYPIYIFDKKIKITNSLMLKAFYNLRLTLPDFILYKHRRGLRSQKVISWFSKVLKF</sequence>
<dbReference type="EMBL" id="AP018227">
    <property type="protein sequence ID" value="BAY87225.1"/>
    <property type="molecule type" value="Genomic_DNA"/>
</dbReference>
<dbReference type="Proteomes" id="UP000218418">
    <property type="component" value="Chromosome"/>
</dbReference>
<dbReference type="InterPro" id="IPR001173">
    <property type="entry name" value="Glyco_trans_2-like"/>
</dbReference>
<evidence type="ECO:0000313" key="3">
    <source>
        <dbReference type="Proteomes" id="UP000218418"/>
    </source>
</evidence>
<dbReference type="PANTHER" id="PTHR22916">
    <property type="entry name" value="GLYCOSYLTRANSFERASE"/>
    <property type="match status" value="1"/>
</dbReference>
<dbReference type="OrthoDB" id="9812327at2"/>